<feature type="region of interest" description="Disordered" evidence="5">
    <location>
        <begin position="1917"/>
        <end position="1941"/>
    </location>
</feature>
<proteinExistence type="inferred from homology"/>
<evidence type="ECO:0000259" key="6">
    <source>
        <dbReference type="PROSITE" id="PS51154"/>
    </source>
</evidence>
<dbReference type="SUPFAM" id="SSF52949">
    <property type="entry name" value="Macro domain-like"/>
    <property type="match status" value="1"/>
</dbReference>
<dbReference type="InterPro" id="IPR058925">
    <property type="entry name" value="zf-C2H2_AcuF"/>
</dbReference>
<dbReference type="SMART" id="SM00415">
    <property type="entry name" value="HSF"/>
    <property type="match status" value="1"/>
</dbReference>
<dbReference type="GO" id="GO:0043565">
    <property type="term" value="F:sequence-specific DNA binding"/>
    <property type="evidence" value="ECO:0007669"/>
    <property type="project" value="InterPro"/>
</dbReference>
<name>A0A6A6BJ05_9PEZI</name>
<dbReference type="Proteomes" id="UP000799438">
    <property type="component" value="Unassembled WGS sequence"/>
</dbReference>
<keyword evidence="3" id="KW-0539">Nucleus</keyword>
<reference evidence="7" key="1">
    <citation type="journal article" date="2020" name="Stud. Mycol.">
        <title>101 Dothideomycetes genomes: a test case for predicting lifestyles and emergence of pathogens.</title>
        <authorList>
            <person name="Haridas S."/>
            <person name="Albert R."/>
            <person name="Binder M."/>
            <person name="Bloem J."/>
            <person name="Labutti K."/>
            <person name="Salamov A."/>
            <person name="Andreopoulos B."/>
            <person name="Baker S."/>
            <person name="Barry K."/>
            <person name="Bills G."/>
            <person name="Bluhm B."/>
            <person name="Cannon C."/>
            <person name="Castanera R."/>
            <person name="Culley D."/>
            <person name="Daum C."/>
            <person name="Ezra D."/>
            <person name="Gonzalez J."/>
            <person name="Henrissat B."/>
            <person name="Kuo A."/>
            <person name="Liang C."/>
            <person name="Lipzen A."/>
            <person name="Lutzoni F."/>
            <person name="Magnuson J."/>
            <person name="Mondo S."/>
            <person name="Nolan M."/>
            <person name="Ohm R."/>
            <person name="Pangilinan J."/>
            <person name="Park H.-J."/>
            <person name="Ramirez L."/>
            <person name="Alfaro M."/>
            <person name="Sun H."/>
            <person name="Tritt A."/>
            <person name="Yoshinaga Y."/>
            <person name="Zwiers L.-H."/>
            <person name="Turgeon B."/>
            <person name="Goodwin S."/>
            <person name="Spatafora J."/>
            <person name="Crous P."/>
            <person name="Grigoriev I."/>
        </authorList>
    </citation>
    <scope>NUCLEOTIDE SEQUENCE</scope>
    <source>
        <strain evidence="7">CBS 121167</strain>
    </source>
</reference>
<evidence type="ECO:0000256" key="1">
    <source>
        <dbReference type="ARBA" id="ARBA00004123"/>
    </source>
</evidence>
<feature type="compositionally biased region" description="Low complexity" evidence="5">
    <location>
        <begin position="1747"/>
        <end position="1758"/>
    </location>
</feature>
<feature type="domain" description="Macro" evidence="6">
    <location>
        <begin position="1514"/>
        <end position="1700"/>
    </location>
</feature>
<evidence type="ECO:0000256" key="2">
    <source>
        <dbReference type="ARBA" id="ARBA00023125"/>
    </source>
</evidence>
<dbReference type="GO" id="GO:0005634">
    <property type="term" value="C:nucleus"/>
    <property type="evidence" value="ECO:0007669"/>
    <property type="project" value="UniProtKB-SubCell"/>
</dbReference>
<feature type="compositionally biased region" description="Polar residues" evidence="5">
    <location>
        <begin position="613"/>
        <end position="624"/>
    </location>
</feature>
<dbReference type="SUPFAM" id="SSF46785">
    <property type="entry name" value="Winged helix' DNA-binding domain"/>
    <property type="match status" value="1"/>
</dbReference>
<dbReference type="InterPro" id="IPR036390">
    <property type="entry name" value="WH_DNA-bd_sf"/>
</dbReference>
<gene>
    <name evidence="7" type="ORF">K452DRAFT_286432</name>
</gene>
<dbReference type="GO" id="GO:0003700">
    <property type="term" value="F:DNA-binding transcription factor activity"/>
    <property type="evidence" value="ECO:0007669"/>
    <property type="project" value="InterPro"/>
</dbReference>
<dbReference type="GeneID" id="54297788"/>
<feature type="compositionally biased region" description="Low complexity" evidence="5">
    <location>
        <begin position="221"/>
        <end position="231"/>
    </location>
</feature>
<dbReference type="OrthoDB" id="6133115at2759"/>
<feature type="region of interest" description="Disordered" evidence="5">
    <location>
        <begin position="209"/>
        <end position="241"/>
    </location>
</feature>
<feature type="compositionally biased region" description="Basic and acidic residues" evidence="5">
    <location>
        <begin position="34"/>
        <end position="58"/>
    </location>
</feature>
<feature type="compositionally biased region" description="Basic and acidic residues" evidence="5">
    <location>
        <begin position="1"/>
        <end position="13"/>
    </location>
</feature>
<comment type="subcellular location">
    <subcellularLocation>
        <location evidence="1">Nucleus</location>
    </subcellularLocation>
</comment>
<feature type="compositionally biased region" description="Low complexity" evidence="5">
    <location>
        <begin position="626"/>
        <end position="640"/>
    </location>
</feature>
<dbReference type="Pfam" id="PF00447">
    <property type="entry name" value="HSF_DNA-bind"/>
    <property type="match status" value="1"/>
</dbReference>
<dbReference type="SMART" id="SM00355">
    <property type="entry name" value="ZnF_C2H2"/>
    <property type="match status" value="7"/>
</dbReference>
<evidence type="ECO:0000256" key="5">
    <source>
        <dbReference type="SAM" id="MobiDB-lite"/>
    </source>
</evidence>
<feature type="region of interest" description="Disordered" evidence="5">
    <location>
        <begin position="610"/>
        <end position="647"/>
    </location>
</feature>
<sequence length="2081" mass="231294">MDEHIAAHGDRFPAETSTSAESAEPLEWGALSERVSETSHREHQDEVTQEMSSEREDKQQDDEEPSALKWRVPTATNPDRTFLRTHPDGPQPKPPSRTWTEPAISTTAIKDETNICIRVFRSLATHLEQADAGFRELLSPVGLEDEFGRFKVWAGNLGAQQKGHSSLDYRLRDSPLLQSNVLKLLRELEGNLIEAVAVVSGERLPYEQQAASADFSDDDSSVASSAASSEGGDSDSDDETRPMTELQQRMMEFIDIINNLYRLSIRIRTPTVHTRSLKAATFRPVDQETGVDLFSQYAVYDKKHIQEAIDHLRRGQPGQHSACAEYLLDRLGTSITRRRQQFRYWRKHRDKLANASRTGLADPLAQLTIPEPTPRPEPNHLAETQVGDANVNLVPQVPASEAKPKTLLSGTEATAHHRTLDEAIDSQSVTSMATTARDLSGQGIELPPPPRSATGERDFECPYCFVICPARYGRERSWRSHLLQDLQPYVCTYEDCTNPHQLFRSRREWLEHESSAHRKLWRCPFHTEAVFASPTGIKSHLLNAHANELPEQQIDSVVNFSETSAIDTRQCCPICSADATAIGNLQNHIANHLEKFAAFALPKYDQSEEEKSIASNDASIGRDNSSQESSSSQMAPSFQSRTSSTDEGTAWPLDLVLSWLAENEFSKVWQAAFEALDISGSKFLDIGKSPENFLYGPMLRAELLPKMAEQCSEKSLDWDSQVELEEAKRLCGLVSMLLEVSEDPTVGPRSGPGLDWPLERVISWLVVNNFSEEWQDAFRTLRIQGTDFLDLRHGLPHEKDSPSKIKTILLHLSASSAEKDDAWNQERIRGETRRLIQLVEEEAAVIPTAYYCCNCEQGPWSTAIYTICIQCGHDLGPSHCTLAKLCPVESCGQFSKDLKAHMSTHQTERPEKCPIASCEYHLKGFTRKYDRNRHTMTHYKGTMVCAFCPGSGSAAEKSFNRVEVFKRHLTSVHGVEQVPPNSRKKSPSSIESFASTQNAVGTCSICSVTFSNAQEFYEHLDDCVLRVVEQTDPSEAINQELLASVADDNEKPSVLATIMAQNIDSAIANTLEVGVWLTGALHGFRDILTIDGRRVVDETARIVETTCNTMKELRQRFENPALQDATSLETREGLTATEEIVSSCLVVFKEIEMAITEPISAESKFTNWDTELRRLCHELEILHDRLRIAAVPSKPRAPTPEETPLARIKQILNPFDHTGKGFDDTAVSAPDGITEQAPKMTEQPAETSAVEKDFGYHANILQITRMTYETTDDEVEAFFYNQSGLKKFYFVRTKALLGYAKFRTKVDTNHFLKYFDKSQLPGIQLTPIESFGLREHKDPASAEVTDEAIAEHNDKPFIQKLVTILKPPKGNGKVIRWSRDGNVIVVLDKERLVKEILPGVFGLYDYDSFATELKEHGFLQTLLKEHESLQTQPSTESPVCWFHKYFVRGRPELCRLIFGPNSNAASKAFAKSLAAGTQASMGSVKALSDIPNVSQLYSSGKLVEPSTKHFPNFVPAFAPNEAYNKKVSLIQHDITKLEVDAIVNATNSNLSKGTSDSISFHVHQAAGPELLQECNDIGPCDVGSVEITDGYKLSCRKILHAVRPYYYQVRGDGTDYNDLLALCYWNALEVAVQNNLKSVAFPCMSAGGYSFPPYEAGKIAVRTVREFLNSGEGNALERVIFCVYSDQNALVYQSLLPKFFPASTTEDDYGEPSMFEDEEDAEYKSQDIRLDSGKTEDPLPHSPPGEQQQSSASLSQSKQLDDSKPAPPSRRPTDTPRLWACCKCYARPINATNCLVCYHKHCAACTDETGGHRRPGLWLVPLDAGGLDLEFGARENDDGYATPSAVRRTDVTTDTLAYFDLPWRVDENNPTRIIIKRPLRADQLAVLFKHSARHNTTMAEGTAVHARVLAPGVRAIVPLGSAPDPEDEGDGGNDDGRGGKAAQAIRIPDPALRPTHCTFMLRQRIVPRPGDVTITVSTAVLRSWILLVPPPPPSADASATTTDGAVLLNGRRVEPDARWGASVELQGGDILGLGEGARHLFRVECDGGSGERDEQDEGVDETLWAVEAEKRARSWRACLAR</sequence>
<protein>
    <recommendedName>
        <fullName evidence="6">Macro domain-containing protein</fullName>
    </recommendedName>
</protein>
<dbReference type="Gene3D" id="3.30.160.60">
    <property type="entry name" value="Classic Zinc Finger"/>
    <property type="match status" value="1"/>
</dbReference>
<dbReference type="PANTHER" id="PTHR35391:SF7">
    <property type="entry name" value="C2H2-TYPE DOMAIN-CONTAINING PROTEIN"/>
    <property type="match status" value="1"/>
</dbReference>
<dbReference type="InterPro" id="IPR000232">
    <property type="entry name" value="HSF_DNA-bd"/>
</dbReference>
<keyword evidence="8" id="KW-1185">Reference proteome</keyword>
<dbReference type="Pfam" id="PF26082">
    <property type="entry name" value="zf-C2H2_AcuF"/>
    <property type="match status" value="1"/>
</dbReference>
<dbReference type="Gene3D" id="3.40.220.10">
    <property type="entry name" value="Leucine Aminopeptidase, subunit E, domain 1"/>
    <property type="match status" value="1"/>
</dbReference>
<feature type="compositionally biased region" description="Acidic residues" evidence="5">
    <location>
        <begin position="1924"/>
        <end position="1933"/>
    </location>
</feature>
<dbReference type="PROSITE" id="PS51154">
    <property type="entry name" value="MACRO"/>
    <property type="match status" value="1"/>
</dbReference>
<feature type="region of interest" description="Disordered" evidence="5">
    <location>
        <begin position="1"/>
        <end position="102"/>
    </location>
</feature>
<dbReference type="InterPro" id="IPR013087">
    <property type="entry name" value="Znf_C2H2_type"/>
</dbReference>
<dbReference type="Pfam" id="PF01661">
    <property type="entry name" value="Macro"/>
    <property type="match status" value="1"/>
</dbReference>
<evidence type="ECO:0000256" key="4">
    <source>
        <dbReference type="RuleBase" id="RU004020"/>
    </source>
</evidence>
<evidence type="ECO:0000256" key="3">
    <source>
        <dbReference type="ARBA" id="ARBA00023242"/>
    </source>
</evidence>
<comment type="similarity">
    <text evidence="4">Belongs to the HSF family.</text>
</comment>
<organism evidence="7 8">
    <name type="scientific">Aplosporella prunicola CBS 121167</name>
    <dbReference type="NCBI Taxonomy" id="1176127"/>
    <lineage>
        <taxon>Eukaryota</taxon>
        <taxon>Fungi</taxon>
        <taxon>Dikarya</taxon>
        <taxon>Ascomycota</taxon>
        <taxon>Pezizomycotina</taxon>
        <taxon>Dothideomycetes</taxon>
        <taxon>Dothideomycetes incertae sedis</taxon>
        <taxon>Botryosphaeriales</taxon>
        <taxon>Aplosporellaceae</taxon>
        <taxon>Aplosporella</taxon>
    </lineage>
</organism>
<evidence type="ECO:0000313" key="7">
    <source>
        <dbReference type="EMBL" id="KAF2142807.1"/>
    </source>
</evidence>
<keyword evidence="2" id="KW-0238">DNA-binding</keyword>
<dbReference type="Gene3D" id="1.10.10.10">
    <property type="entry name" value="Winged helix-like DNA-binding domain superfamily/Winged helix DNA-binding domain"/>
    <property type="match status" value="1"/>
</dbReference>
<dbReference type="InterPro" id="IPR043472">
    <property type="entry name" value="Macro_dom-like"/>
</dbReference>
<evidence type="ECO:0000313" key="8">
    <source>
        <dbReference type="Proteomes" id="UP000799438"/>
    </source>
</evidence>
<dbReference type="InterPro" id="IPR002589">
    <property type="entry name" value="Macro_dom"/>
</dbReference>
<dbReference type="EMBL" id="ML995483">
    <property type="protein sequence ID" value="KAF2142807.1"/>
    <property type="molecule type" value="Genomic_DNA"/>
</dbReference>
<dbReference type="InterPro" id="IPR036388">
    <property type="entry name" value="WH-like_DNA-bd_sf"/>
</dbReference>
<accession>A0A6A6BJ05</accession>
<dbReference type="SMART" id="SM00506">
    <property type="entry name" value="A1pp"/>
    <property type="match status" value="1"/>
</dbReference>
<dbReference type="RefSeq" id="XP_033398519.1">
    <property type="nucleotide sequence ID" value="XM_033540292.1"/>
</dbReference>
<feature type="region of interest" description="Disordered" evidence="5">
    <location>
        <begin position="1731"/>
        <end position="1774"/>
    </location>
</feature>
<dbReference type="PANTHER" id="PTHR35391">
    <property type="entry name" value="C2H2-TYPE DOMAIN-CONTAINING PROTEIN-RELATED"/>
    <property type="match status" value="1"/>
</dbReference>